<feature type="region of interest" description="Disordered" evidence="1">
    <location>
        <begin position="1"/>
        <end position="47"/>
    </location>
</feature>
<accession>A0A4Y2U5R7</accession>
<name>A0A4Y2U5R7_ARAVE</name>
<keyword evidence="3" id="KW-1185">Reference proteome</keyword>
<reference evidence="2 3" key="1">
    <citation type="journal article" date="2019" name="Sci. Rep.">
        <title>Orb-weaving spider Araneus ventricosus genome elucidates the spidroin gene catalogue.</title>
        <authorList>
            <person name="Kono N."/>
            <person name="Nakamura H."/>
            <person name="Ohtoshi R."/>
            <person name="Moran D.A.P."/>
            <person name="Shinohara A."/>
            <person name="Yoshida Y."/>
            <person name="Fujiwara M."/>
            <person name="Mori M."/>
            <person name="Tomita M."/>
            <person name="Arakawa K."/>
        </authorList>
    </citation>
    <scope>NUCLEOTIDE SEQUENCE [LARGE SCALE GENOMIC DNA]</scope>
</reference>
<dbReference type="Proteomes" id="UP000499080">
    <property type="component" value="Unassembled WGS sequence"/>
</dbReference>
<proteinExistence type="predicted"/>
<evidence type="ECO:0000256" key="1">
    <source>
        <dbReference type="SAM" id="MobiDB-lite"/>
    </source>
</evidence>
<evidence type="ECO:0000313" key="3">
    <source>
        <dbReference type="Proteomes" id="UP000499080"/>
    </source>
</evidence>
<feature type="compositionally biased region" description="Basic and acidic residues" evidence="1">
    <location>
        <begin position="8"/>
        <end position="24"/>
    </location>
</feature>
<sequence length="79" mass="8806">MVGCRPPGRRDPGSKSDSSEDQPRMGHASRYTFIQSAPRHRKAVQKYEEDTNFKSSAEAASAFHSNAYSNSYYSFPISA</sequence>
<dbReference type="EMBL" id="BGPR01033871">
    <property type="protein sequence ID" value="GBO07972.1"/>
    <property type="molecule type" value="Genomic_DNA"/>
</dbReference>
<protein>
    <submittedName>
        <fullName evidence="2">Uncharacterized protein</fullName>
    </submittedName>
</protein>
<comment type="caution">
    <text evidence="2">The sequence shown here is derived from an EMBL/GenBank/DDBJ whole genome shotgun (WGS) entry which is preliminary data.</text>
</comment>
<feature type="non-terminal residue" evidence="2">
    <location>
        <position position="79"/>
    </location>
</feature>
<gene>
    <name evidence="2" type="ORF">AVEN_136085_1</name>
</gene>
<organism evidence="2 3">
    <name type="scientific">Araneus ventricosus</name>
    <name type="common">Orbweaver spider</name>
    <name type="synonym">Epeira ventricosa</name>
    <dbReference type="NCBI Taxonomy" id="182803"/>
    <lineage>
        <taxon>Eukaryota</taxon>
        <taxon>Metazoa</taxon>
        <taxon>Ecdysozoa</taxon>
        <taxon>Arthropoda</taxon>
        <taxon>Chelicerata</taxon>
        <taxon>Arachnida</taxon>
        <taxon>Araneae</taxon>
        <taxon>Araneomorphae</taxon>
        <taxon>Entelegynae</taxon>
        <taxon>Araneoidea</taxon>
        <taxon>Araneidae</taxon>
        <taxon>Araneus</taxon>
    </lineage>
</organism>
<dbReference type="AlphaFoldDB" id="A0A4Y2U5R7"/>
<evidence type="ECO:0000313" key="2">
    <source>
        <dbReference type="EMBL" id="GBO07972.1"/>
    </source>
</evidence>